<organism evidence="2 3">
    <name type="scientific">Caballeronia ptereochthonis</name>
    <dbReference type="NCBI Taxonomy" id="1777144"/>
    <lineage>
        <taxon>Bacteria</taxon>
        <taxon>Pseudomonadati</taxon>
        <taxon>Pseudomonadota</taxon>
        <taxon>Betaproteobacteria</taxon>
        <taxon>Burkholderiales</taxon>
        <taxon>Burkholderiaceae</taxon>
        <taxon>Caballeronia</taxon>
    </lineage>
</organism>
<name>A0A158C0A5_9BURK</name>
<dbReference type="EMBL" id="FCOB02000018">
    <property type="protein sequence ID" value="SAK75794.1"/>
    <property type="molecule type" value="Genomic_DNA"/>
</dbReference>
<proteinExistence type="predicted"/>
<comment type="caution">
    <text evidence="2">The sequence shown here is derived from an EMBL/GenBank/DDBJ whole genome shotgun (WGS) entry which is preliminary data.</text>
</comment>
<protein>
    <submittedName>
        <fullName evidence="2">Uncharacterized protein</fullName>
    </submittedName>
</protein>
<dbReference type="Proteomes" id="UP000054978">
    <property type="component" value="Unassembled WGS sequence"/>
</dbReference>
<dbReference type="AlphaFoldDB" id="A0A158C0A5"/>
<feature type="compositionally biased region" description="Basic and acidic residues" evidence="1">
    <location>
        <begin position="57"/>
        <end position="68"/>
    </location>
</feature>
<dbReference type="RefSeq" id="WP_087047254.1">
    <property type="nucleotide sequence ID" value="NZ_FCOB02000018.1"/>
</dbReference>
<gene>
    <name evidence="2" type="ORF">AWB83_03861</name>
</gene>
<feature type="region of interest" description="Disordered" evidence="1">
    <location>
        <begin position="52"/>
        <end position="77"/>
    </location>
</feature>
<reference evidence="2" key="1">
    <citation type="submission" date="2016-01" db="EMBL/GenBank/DDBJ databases">
        <authorList>
            <person name="Peeters C."/>
        </authorList>
    </citation>
    <scope>NUCLEOTIDE SEQUENCE [LARGE SCALE GENOMIC DNA]</scope>
    <source>
        <strain evidence="2">LMG 29326</strain>
    </source>
</reference>
<sequence>MPASKTPDACRLGVAFIEAQLTMLCAHASLLSDWIERGAPAPDLAKAQPLLARKRSHPEAHAHSEDGTPTRSPAPEDALAWPSFDTVEKRIAFAMIVPCTNAILAVAEYFDIHRLSVSRAPEVQFLMRLRDAAVNGNTFSIAADEYMPHAAYGGLIVDHTLDGTLLFSDGVKPGFVEFGDTAGLLRYLTKLLKSMQSAISAGDAG</sequence>
<evidence type="ECO:0000313" key="3">
    <source>
        <dbReference type="Proteomes" id="UP000054978"/>
    </source>
</evidence>
<dbReference type="OrthoDB" id="8999699at2"/>
<evidence type="ECO:0000313" key="2">
    <source>
        <dbReference type="EMBL" id="SAK75794.1"/>
    </source>
</evidence>
<accession>A0A158C0A5</accession>
<keyword evidence="3" id="KW-1185">Reference proteome</keyword>
<evidence type="ECO:0000256" key="1">
    <source>
        <dbReference type="SAM" id="MobiDB-lite"/>
    </source>
</evidence>